<proteinExistence type="predicted"/>
<protein>
    <recommendedName>
        <fullName evidence="2">Calcineurin-like phosphoesterase</fullName>
    </recommendedName>
</protein>
<accession>A0A450TGY8</accession>
<reference evidence="1" key="1">
    <citation type="submission" date="2019-02" db="EMBL/GenBank/DDBJ databases">
        <authorList>
            <person name="Gruber-Vodicka R. H."/>
            <person name="Seah K. B. B."/>
        </authorList>
    </citation>
    <scope>NUCLEOTIDE SEQUENCE</scope>
    <source>
        <strain evidence="1">BECK_DK161</strain>
    </source>
</reference>
<organism evidence="1">
    <name type="scientific">Candidatus Kentrum sp. DK</name>
    <dbReference type="NCBI Taxonomy" id="2126562"/>
    <lineage>
        <taxon>Bacteria</taxon>
        <taxon>Pseudomonadati</taxon>
        <taxon>Pseudomonadota</taxon>
        <taxon>Gammaproteobacteria</taxon>
        <taxon>Candidatus Kentrum</taxon>
    </lineage>
</organism>
<dbReference type="EMBL" id="CAADEY010000149">
    <property type="protein sequence ID" value="VFJ66478.1"/>
    <property type="molecule type" value="Genomic_DNA"/>
</dbReference>
<evidence type="ECO:0008006" key="2">
    <source>
        <dbReference type="Google" id="ProtNLM"/>
    </source>
</evidence>
<sequence>MCKFEANSGLFNEDLRKFWPISAFPQQNHPKSDRLLEQELPEHFHFLLHGHEHWDRVTPMDVHTHIHTRIAAGACYGSSTQESGYNIVRLNPDKGTGEVWLREYDERGGVWVSKIVHGRTGGEPKGVWRLAVNCSRKDG</sequence>
<evidence type="ECO:0000313" key="1">
    <source>
        <dbReference type="EMBL" id="VFJ66478.1"/>
    </source>
</evidence>
<dbReference type="AlphaFoldDB" id="A0A450TGY8"/>
<gene>
    <name evidence="1" type="ORF">BECKDK2373C_GA0170839_11492</name>
</gene>
<name>A0A450TGY8_9GAMM</name>